<keyword evidence="9" id="KW-1185">Reference proteome</keyword>
<dbReference type="OrthoDB" id="5800589at2"/>
<dbReference type="SMART" id="SM00267">
    <property type="entry name" value="GGDEF"/>
    <property type="match status" value="1"/>
</dbReference>
<evidence type="ECO:0000313" key="8">
    <source>
        <dbReference type="Proteomes" id="UP000196125"/>
    </source>
</evidence>
<reference evidence="6 9" key="2">
    <citation type="submission" date="2023-11" db="EMBL/GenBank/DDBJ databases">
        <title>Plant-associative lifestyle of Vibrio porteresiae and its evolutionary dynamics.</title>
        <authorList>
            <person name="Rameshkumar N."/>
            <person name="Kirti K."/>
        </authorList>
    </citation>
    <scope>NUCLEOTIDE SEQUENCE [LARGE SCALE GENOMIC DNA]</scope>
    <source>
        <strain evidence="6 9">MSSRF38</strain>
    </source>
</reference>
<dbReference type="PANTHER" id="PTHR45138:SF9">
    <property type="entry name" value="DIGUANYLATE CYCLASE DGCM-RELATED"/>
    <property type="match status" value="1"/>
</dbReference>
<name>A0A1Y6IR90_9VIBR</name>
<dbReference type="Proteomes" id="UP000196125">
    <property type="component" value="Unassembled WGS sequence"/>
</dbReference>
<dbReference type="EMBL" id="JAWRCO010000001">
    <property type="protein sequence ID" value="MDW6001827.1"/>
    <property type="molecule type" value="Genomic_DNA"/>
</dbReference>
<feature type="transmembrane region" description="Helical" evidence="4">
    <location>
        <begin position="118"/>
        <end position="138"/>
    </location>
</feature>
<comment type="cofactor">
    <cofactor evidence="1">
        <name>Mg(2+)</name>
        <dbReference type="ChEBI" id="CHEBI:18420"/>
    </cofactor>
</comment>
<dbReference type="AlphaFoldDB" id="A0A1Y6IR90"/>
<dbReference type="Pfam" id="PF00990">
    <property type="entry name" value="GGDEF"/>
    <property type="match status" value="1"/>
</dbReference>
<dbReference type="InterPro" id="IPR029016">
    <property type="entry name" value="GAF-like_dom_sf"/>
</dbReference>
<dbReference type="InterPro" id="IPR043128">
    <property type="entry name" value="Rev_trsase/Diguanyl_cyclase"/>
</dbReference>
<feature type="domain" description="GGDEF" evidence="5">
    <location>
        <begin position="420"/>
        <end position="550"/>
    </location>
</feature>
<evidence type="ECO:0000256" key="1">
    <source>
        <dbReference type="ARBA" id="ARBA00001946"/>
    </source>
</evidence>
<feature type="transmembrane region" description="Helical" evidence="4">
    <location>
        <begin position="6"/>
        <end position="26"/>
    </location>
</feature>
<dbReference type="InterPro" id="IPR000160">
    <property type="entry name" value="GGDEF_dom"/>
</dbReference>
<evidence type="ECO:0000256" key="4">
    <source>
        <dbReference type="SAM" id="Phobius"/>
    </source>
</evidence>
<dbReference type="EC" id="2.7.7.65" evidence="2"/>
<evidence type="ECO:0000313" key="6">
    <source>
        <dbReference type="EMBL" id="MDW6001827.1"/>
    </source>
</evidence>
<dbReference type="EMBL" id="FXXI01000002">
    <property type="protein sequence ID" value="SMS00146.1"/>
    <property type="molecule type" value="Genomic_DNA"/>
</dbReference>
<organism evidence="7 8">
    <name type="scientific">Vibrio mangrovi</name>
    <dbReference type="NCBI Taxonomy" id="474394"/>
    <lineage>
        <taxon>Bacteria</taxon>
        <taxon>Pseudomonadati</taxon>
        <taxon>Pseudomonadota</taxon>
        <taxon>Gammaproteobacteria</taxon>
        <taxon>Vibrionales</taxon>
        <taxon>Vibrionaceae</taxon>
        <taxon>Vibrio</taxon>
    </lineage>
</organism>
<feature type="transmembrane region" description="Helical" evidence="4">
    <location>
        <begin position="150"/>
        <end position="168"/>
    </location>
</feature>
<feature type="transmembrane region" description="Helical" evidence="4">
    <location>
        <begin position="94"/>
        <end position="112"/>
    </location>
</feature>
<dbReference type="Proteomes" id="UP001283366">
    <property type="component" value="Unassembled WGS sequence"/>
</dbReference>
<keyword evidence="7" id="KW-0548">Nucleotidyltransferase</keyword>
<keyword evidence="7" id="KW-0808">Transferase</keyword>
<dbReference type="Gene3D" id="3.30.450.40">
    <property type="match status" value="1"/>
</dbReference>
<accession>A0A1Y6IR90</accession>
<dbReference type="FunFam" id="3.30.70.270:FF:000001">
    <property type="entry name" value="Diguanylate cyclase domain protein"/>
    <property type="match status" value="1"/>
</dbReference>
<keyword evidence="4" id="KW-1133">Transmembrane helix</keyword>
<feature type="transmembrane region" description="Helical" evidence="4">
    <location>
        <begin position="38"/>
        <end position="56"/>
    </location>
</feature>
<dbReference type="GO" id="GO:0052621">
    <property type="term" value="F:diguanylate cyclase activity"/>
    <property type="evidence" value="ECO:0007669"/>
    <property type="project" value="UniProtKB-EC"/>
</dbReference>
<dbReference type="SUPFAM" id="SSF55073">
    <property type="entry name" value="Nucleotide cyclase"/>
    <property type="match status" value="1"/>
</dbReference>
<protein>
    <recommendedName>
        <fullName evidence="2">diguanylate cyclase</fullName>
        <ecNumber evidence="2">2.7.7.65</ecNumber>
    </recommendedName>
</protein>
<dbReference type="RefSeq" id="WP_087480219.1">
    <property type="nucleotide sequence ID" value="NZ_AP024883.1"/>
</dbReference>
<keyword evidence="4" id="KW-0472">Membrane</keyword>
<feature type="transmembrane region" description="Helical" evidence="4">
    <location>
        <begin position="62"/>
        <end position="82"/>
    </location>
</feature>
<dbReference type="Gene3D" id="3.30.70.270">
    <property type="match status" value="1"/>
</dbReference>
<dbReference type="CDD" id="cd01949">
    <property type="entry name" value="GGDEF"/>
    <property type="match status" value="1"/>
</dbReference>
<dbReference type="PANTHER" id="PTHR45138">
    <property type="entry name" value="REGULATORY COMPONENTS OF SENSORY TRANSDUCTION SYSTEM"/>
    <property type="match status" value="1"/>
</dbReference>
<dbReference type="NCBIfam" id="TIGR00254">
    <property type="entry name" value="GGDEF"/>
    <property type="match status" value="1"/>
</dbReference>
<evidence type="ECO:0000313" key="7">
    <source>
        <dbReference type="EMBL" id="SMS00146.1"/>
    </source>
</evidence>
<reference evidence="7 8" key="1">
    <citation type="submission" date="2017-05" db="EMBL/GenBank/DDBJ databases">
        <authorList>
            <person name="Song R."/>
            <person name="Chenine A.L."/>
            <person name="Ruprecht R.M."/>
        </authorList>
    </citation>
    <scope>NUCLEOTIDE SEQUENCE [LARGE SCALE GENOMIC DNA]</scope>
    <source>
        <strain evidence="7 8">CECT 7927</strain>
    </source>
</reference>
<evidence type="ECO:0000313" key="9">
    <source>
        <dbReference type="Proteomes" id="UP001283366"/>
    </source>
</evidence>
<keyword evidence="4" id="KW-0812">Transmembrane</keyword>
<comment type="catalytic activity">
    <reaction evidence="3">
        <text>2 GTP = 3',3'-c-di-GMP + 2 diphosphate</text>
        <dbReference type="Rhea" id="RHEA:24898"/>
        <dbReference type="ChEBI" id="CHEBI:33019"/>
        <dbReference type="ChEBI" id="CHEBI:37565"/>
        <dbReference type="ChEBI" id="CHEBI:58805"/>
        <dbReference type="EC" id="2.7.7.65"/>
    </reaction>
</comment>
<evidence type="ECO:0000256" key="3">
    <source>
        <dbReference type="ARBA" id="ARBA00034247"/>
    </source>
</evidence>
<dbReference type="InterPro" id="IPR029787">
    <property type="entry name" value="Nucleotide_cyclase"/>
</dbReference>
<gene>
    <name evidence="7" type="primary">ydaM</name>
    <name evidence="6" type="ORF">SBX37_02815</name>
    <name evidence="7" type="ORF">VIM7927_01387</name>
</gene>
<dbReference type="InterPro" id="IPR050469">
    <property type="entry name" value="Diguanylate_Cyclase"/>
</dbReference>
<dbReference type="SUPFAM" id="SSF55781">
    <property type="entry name" value="GAF domain-like"/>
    <property type="match status" value="1"/>
</dbReference>
<feature type="transmembrane region" description="Helical" evidence="4">
    <location>
        <begin position="188"/>
        <end position="206"/>
    </location>
</feature>
<dbReference type="GO" id="GO:0043709">
    <property type="term" value="P:cell adhesion involved in single-species biofilm formation"/>
    <property type="evidence" value="ECO:0007669"/>
    <property type="project" value="TreeGrafter"/>
</dbReference>
<proteinExistence type="predicted"/>
<evidence type="ECO:0000259" key="5">
    <source>
        <dbReference type="PROSITE" id="PS50887"/>
    </source>
</evidence>
<evidence type="ECO:0000256" key="2">
    <source>
        <dbReference type="ARBA" id="ARBA00012528"/>
    </source>
</evidence>
<sequence length="550" mass="62784">MDNLTLLETLVIIMSINVIFTFITSARVNRTVSIGWRISSVMVFTGCALLVMQQLLSSFFSIILSNYILLLGFYFQIYTSILIDFGYNVLKKKFIFFISLVYAASFLYFTYVDFNTTARIISISSILLGLYLYAIIILYKKNSIKIKELYYAYIFASVFYVYRILSTFDGVGDVSSLFDKNIVTTLSFLFLIVFNLFYLIGVFNCINREKENELLLEKNKFKYFLDFINDAAKNLELSELYPAIEKVLRLSFGVGTAAIFLRNEGESEYSHSVVYDFNDLELPIQKLSKTIKLGEGMSGKAVQKDKVLRIDIEQYPNREIAIECQLKGATQMVAIPLKISGDIIGAITMIYSNGHQRVYTLDNKFCYTLGEQIALLIQNALNYKKIQSLANSDPMTHLFNRRKGVEIFSLELKRLSRNDNKLTVAMLDLDNFKKINDTFGHECGDSVIKNAANMFKEICRETDYIFRWGGEEFLILFIDTDISGAYSIAEHMRSRIERNSIPCIDSFPSTISIGLAETSGDETMDQVLSRADKALYSAKDKGRNRVEASY</sequence>
<dbReference type="PROSITE" id="PS50887">
    <property type="entry name" value="GGDEF"/>
    <property type="match status" value="1"/>
</dbReference>
<dbReference type="GO" id="GO:1902201">
    <property type="term" value="P:negative regulation of bacterial-type flagellum-dependent cell motility"/>
    <property type="evidence" value="ECO:0007669"/>
    <property type="project" value="TreeGrafter"/>
</dbReference>
<dbReference type="GO" id="GO:0005886">
    <property type="term" value="C:plasma membrane"/>
    <property type="evidence" value="ECO:0007669"/>
    <property type="project" value="TreeGrafter"/>
</dbReference>